<dbReference type="InterPro" id="IPR027417">
    <property type="entry name" value="P-loop_NTPase"/>
</dbReference>
<gene>
    <name evidence="11" type="ORF">EDD74_13923</name>
    <name evidence="10" type="ORF">FAEUMB_26590</name>
</gene>
<evidence type="ECO:0000313" key="11">
    <source>
        <dbReference type="EMBL" id="TCS61035.1"/>
    </source>
</evidence>
<protein>
    <submittedName>
        <fullName evidence="10">ABC transporter ATP-binding protein</fullName>
    </submittedName>
    <submittedName>
        <fullName evidence="11">ABC-type multidrug transport system fused ATPase/permease subunit</fullName>
    </submittedName>
</protein>
<keyword evidence="5 7" id="KW-1133">Transmembrane helix</keyword>
<evidence type="ECO:0000256" key="5">
    <source>
        <dbReference type="ARBA" id="ARBA00022989"/>
    </source>
</evidence>
<dbReference type="InterPro" id="IPR011527">
    <property type="entry name" value="ABC1_TM_dom"/>
</dbReference>
<dbReference type="Pfam" id="PF00664">
    <property type="entry name" value="ABC_membrane"/>
    <property type="match status" value="1"/>
</dbReference>
<feature type="transmembrane region" description="Helical" evidence="7">
    <location>
        <begin position="149"/>
        <end position="167"/>
    </location>
</feature>
<dbReference type="PROSITE" id="PS50929">
    <property type="entry name" value="ABC_TM1F"/>
    <property type="match status" value="1"/>
</dbReference>
<feature type="transmembrane region" description="Helical" evidence="7">
    <location>
        <begin position="125"/>
        <end position="143"/>
    </location>
</feature>
<keyword evidence="2 7" id="KW-0812">Transmembrane</keyword>
<dbReference type="SMART" id="SM00382">
    <property type="entry name" value="AAA"/>
    <property type="match status" value="1"/>
</dbReference>
<dbReference type="InterPro" id="IPR003439">
    <property type="entry name" value="ABC_transporter-like_ATP-bd"/>
</dbReference>
<keyword evidence="13" id="KW-1185">Reference proteome</keyword>
<dbReference type="SUPFAM" id="SSF90123">
    <property type="entry name" value="ABC transporter transmembrane region"/>
    <property type="match status" value="1"/>
</dbReference>
<accession>A0A4R3J6R1</accession>
<comment type="subcellular location">
    <subcellularLocation>
        <location evidence="1">Cell membrane</location>
        <topology evidence="1">Multi-pass membrane protein</topology>
    </subcellularLocation>
</comment>
<reference evidence="10 13" key="1">
    <citation type="journal article" date="2018" name="Int. J. Syst. Evol. Microbiol.">
        <title>Draft Genome Sequence of Faecalimonas umbilicata JCM 30896T, an Acetate-Producing Bacterium Isolated from Human Feces.</title>
        <authorList>
            <person name="Sakamoto M."/>
            <person name="Ikeyama N."/>
            <person name="Yuki M."/>
            <person name="Ohkuma M."/>
        </authorList>
    </citation>
    <scope>NUCLEOTIDE SEQUENCE [LARGE SCALE GENOMIC DNA]</scope>
    <source>
        <strain evidence="10 13">EGH7</strain>
    </source>
</reference>
<evidence type="ECO:0000256" key="3">
    <source>
        <dbReference type="ARBA" id="ARBA00022741"/>
    </source>
</evidence>
<dbReference type="GO" id="GO:0140359">
    <property type="term" value="F:ABC-type transporter activity"/>
    <property type="evidence" value="ECO:0007669"/>
    <property type="project" value="InterPro"/>
</dbReference>
<evidence type="ECO:0000256" key="2">
    <source>
        <dbReference type="ARBA" id="ARBA00022692"/>
    </source>
</evidence>
<evidence type="ECO:0000256" key="1">
    <source>
        <dbReference type="ARBA" id="ARBA00004651"/>
    </source>
</evidence>
<comment type="caution">
    <text evidence="11">The sequence shown here is derived from an EMBL/GenBank/DDBJ whole genome shotgun (WGS) entry which is preliminary data.</text>
</comment>
<dbReference type="PANTHER" id="PTHR24221:SF654">
    <property type="entry name" value="ATP-BINDING CASSETTE SUB-FAMILY B MEMBER 6"/>
    <property type="match status" value="1"/>
</dbReference>
<evidence type="ECO:0000259" key="9">
    <source>
        <dbReference type="PROSITE" id="PS50929"/>
    </source>
</evidence>
<evidence type="ECO:0000313" key="10">
    <source>
        <dbReference type="EMBL" id="GBU06118.1"/>
    </source>
</evidence>
<dbReference type="Proteomes" id="UP000294613">
    <property type="component" value="Unassembled WGS sequence"/>
</dbReference>
<evidence type="ECO:0000256" key="7">
    <source>
        <dbReference type="SAM" id="Phobius"/>
    </source>
</evidence>
<dbReference type="EMBL" id="SLZV01000039">
    <property type="protein sequence ID" value="TCS61035.1"/>
    <property type="molecule type" value="Genomic_DNA"/>
</dbReference>
<dbReference type="GO" id="GO:0005886">
    <property type="term" value="C:plasma membrane"/>
    <property type="evidence" value="ECO:0007669"/>
    <property type="project" value="UniProtKB-SubCell"/>
</dbReference>
<dbReference type="EMBL" id="BHEO01000008">
    <property type="protein sequence ID" value="GBU06118.1"/>
    <property type="molecule type" value="Genomic_DNA"/>
</dbReference>
<feature type="domain" description="ABC transporter" evidence="8">
    <location>
        <begin position="321"/>
        <end position="530"/>
    </location>
</feature>
<dbReference type="GO" id="GO:0016887">
    <property type="term" value="F:ATP hydrolysis activity"/>
    <property type="evidence" value="ECO:0007669"/>
    <property type="project" value="InterPro"/>
</dbReference>
<organism evidence="11 12">
    <name type="scientific">Faecalimonas umbilicata</name>
    <dbReference type="NCBI Taxonomy" id="1912855"/>
    <lineage>
        <taxon>Bacteria</taxon>
        <taxon>Bacillati</taxon>
        <taxon>Bacillota</taxon>
        <taxon>Clostridia</taxon>
        <taxon>Lachnospirales</taxon>
        <taxon>Lachnospiraceae</taxon>
        <taxon>Faecalimonas</taxon>
    </lineage>
</organism>
<dbReference type="Proteomes" id="UP000702954">
    <property type="component" value="Unassembled WGS sequence"/>
</dbReference>
<dbReference type="InterPro" id="IPR039421">
    <property type="entry name" value="Type_1_exporter"/>
</dbReference>
<dbReference type="InterPro" id="IPR036640">
    <property type="entry name" value="ABC1_TM_sf"/>
</dbReference>
<evidence type="ECO:0000313" key="12">
    <source>
        <dbReference type="Proteomes" id="UP000294613"/>
    </source>
</evidence>
<dbReference type="PANTHER" id="PTHR24221">
    <property type="entry name" value="ATP-BINDING CASSETTE SUB-FAMILY B"/>
    <property type="match status" value="1"/>
</dbReference>
<dbReference type="AlphaFoldDB" id="A0A4R3J6R1"/>
<feature type="transmembrane region" description="Helical" evidence="7">
    <location>
        <begin position="235"/>
        <end position="256"/>
    </location>
</feature>
<dbReference type="CDD" id="cd03228">
    <property type="entry name" value="ABCC_MRP_Like"/>
    <property type="match status" value="1"/>
</dbReference>
<dbReference type="GO" id="GO:0034040">
    <property type="term" value="F:ATPase-coupled lipid transmembrane transporter activity"/>
    <property type="evidence" value="ECO:0007669"/>
    <property type="project" value="TreeGrafter"/>
</dbReference>
<dbReference type="Gene3D" id="3.40.50.300">
    <property type="entry name" value="P-loop containing nucleotide triphosphate hydrolases"/>
    <property type="match status" value="1"/>
</dbReference>
<keyword evidence="3" id="KW-0547">Nucleotide-binding</keyword>
<feature type="transmembrane region" description="Helical" evidence="7">
    <location>
        <begin position="7"/>
        <end position="26"/>
    </location>
</feature>
<evidence type="ECO:0000256" key="4">
    <source>
        <dbReference type="ARBA" id="ARBA00022840"/>
    </source>
</evidence>
<dbReference type="InterPro" id="IPR003593">
    <property type="entry name" value="AAA+_ATPase"/>
</dbReference>
<dbReference type="Pfam" id="PF00005">
    <property type="entry name" value="ABC_tran"/>
    <property type="match status" value="1"/>
</dbReference>
<evidence type="ECO:0000256" key="6">
    <source>
        <dbReference type="ARBA" id="ARBA00023136"/>
    </source>
</evidence>
<sequence length="530" mass="60009">MKLEKKYYIFTAGLTILSILMAIANTAQPLIVEQFINQLGKCEQNVLFWAAIYFLSIIVILTVEMIRKLGEAKYVASLKDWFRVKVSNGILNRTAQQFAESAPQEYISLMNNEVPAVVEKYYVKIVNLIFQVLSILFTCTVLIKIYFPLAAISAGASILIAVTPFFFEKKMQQKTDKKFESLAQFNVKFSDVVFGHSEIRIQQIKKAIGNIVNLASHKSEKSEFAYEKVQAYSEIVMGFISFMGTFLIITLGGYQVHEGKLNVGSLFAAIQLSDQLIMPILGISTSLNSIISTRKVKAKLFTYASVEEKKSSADLGELQSISIEHMTLNFGDRYIFKNYTKCFEKNKKYLIIGQNGSGKSTLIHAIVNSLDTKAATLTGTIRMNGKKQEDVSDEDLFRNLTIVSQVPYMFSGTVKDNITLFGKEDVKNLSNYSMLVDDSFWKLIDDDRDISNESTHISNGEREKIALLRALMRQNSWLILDEATAALDKKSKQIFEKYILDRDDMTVLHISHNFQEEDAKMYDEIIVIGE</sequence>
<evidence type="ECO:0000313" key="13">
    <source>
        <dbReference type="Proteomes" id="UP000702954"/>
    </source>
</evidence>
<dbReference type="RefSeq" id="WP_116442195.1">
    <property type="nucleotide sequence ID" value="NZ_BHEO01000008.1"/>
</dbReference>
<reference evidence="11 12" key="2">
    <citation type="submission" date="2019-03" db="EMBL/GenBank/DDBJ databases">
        <title>Genomic Encyclopedia of Type Strains, Phase IV (KMG-IV): sequencing the most valuable type-strain genomes for metagenomic binning, comparative biology and taxonomic classification.</title>
        <authorList>
            <person name="Goeker M."/>
        </authorList>
    </citation>
    <scope>NUCLEOTIDE SEQUENCE [LARGE SCALE GENOMIC DNA]</scope>
    <source>
        <strain evidence="11 12">DSM 103426</strain>
    </source>
</reference>
<dbReference type="SUPFAM" id="SSF52540">
    <property type="entry name" value="P-loop containing nucleoside triphosphate hydrolases"/>
    <property type="match status" value="1"/>
</dbReference>
<evidence type="ECO:0000259" key="8">
    <source>
        <dbReference type="PROSITE" id="PS50893"/>
    </source>
</evidence>
<name>A0A4R3J6R1_9FIRM</name>
<feature type="transmembrane region" description="Helical" evidence="7">
    <location>
        <begin position="46"/>
        <end position="63"/>
    </location>
</feature>
<keyword evidence="6 7" id="KW-0472">Membrane</keyword>
<keyword evidence="4 10" id="KW-0067">ATP-binding</keyword>
<feature type="domain" description="ABC transmembrane type-1" evidence="9">
    <location>
        <begin position="12"/>
        <end position="292"/>
    </location>
</feature>
<dbReference type="PROSITE" id="PS50893">
    <property type="entry name" value="ABC_TRANSPORTER_2"/>
    <property type="match status" value="1"/>
</dbReference>
<dbReference type="GO" id="GO:0005524">
    <property type="term" value="F:ATP binding"/>
    <property type="evidence" value="ECO:0007669"/>
    <property type="project" value="UniProtKB-KW"/>
</dbReference>
<dbReference type="Gene3D" id="1.20.1560.10">
    <property type="entry name" value="ABC transporter type 1, transmembrane domain"/>
    <property type="match status" value="1"/>
</dbReference>
<proteinExistence type="predicted"/>